<evidence type="ECO:0000256" key="10">
    <source>
        <dbReference type="ARBA" id="ARBA00023004"/>
    </source>
</evidence>
<evidence type="ECO:0000256" key="11">
    <source>
        <dbReference type="ARBA" id="ARBA00023136"/>
    </source>
</evidence>
<dbReference type="InterPro" id="IPR016174">
    <property type="entry name" value="Di-haem_cyt_TM"/>
</dbReference>
<dbReference type="GO" id="GO:0009055">
    <property type="term" value="F:electron transfer activity"/>
    <property type="evidence" value="ECO:0007669"/>
    <property type="project" value="InterPro"/>
</dbReference>
<evidence type="ECO:0000256" key="7">
    <source>
        <dbReference type="ARBA" id="ARBA00022723"/>
    </source>
</evidence>
<evidence type="ECO:0000256" key="8">
    <source>
        <dbReference type="ARBA" id="ARBA00022982"/>
    </source>
</evidence>
<evidence type="ECO:0000256" key="3">
    <source>
        <dbReference type="ARBA" id="ARBA00022448"/>
    </source>
</evidence>
<dbReference type="SUPFAM" id="SSF81342">
    <property type="entry name" value="Transmembrane di-heme cytochromes"/>
    <property type="match status" value="1"/>
</dbReference>
<evidence type="ECO:0000313" key="16">
    <source>
        <dbReference type="Proteomes" id="UP000623842"/>
    </source>
</evidence>
<comment type="caution">
    <text evidence="15">The sequence shown here is derived from an EMBL/GenBank/DDBJ whole genome shotgun (WGS) entry which is preliminary data.</text>
</comment>
<evidence type="ECO:0000256" key="4">
    <source>
        <dbReference type="ARBA" id="ARBA00022475"/>
    </source>
</evidence>
<reference evidence="15" key="2">
    <citation type="submission" date="2020-09" db="EMBL/GenBank/DDBJ databases">
        <authorList>
            <person name="Sun Q."/>
            <person name="Kim S."/>
        </authorList>
    </citation>
    <scope>NUCLEOTIDE SEQUENCE</scope>
    <source>
        <strain evidence="15">KCTC 42731</strain>
    </source>
</reference>
<gene>
    <name evidence="15" type="ORF">GCM10017161_38100</name>
</gene>
<protein>
    <recommendedName>
        <fullName evidence="14">Cytochrome b561 bacterial/Ni-hydrogenase domain-containing protein</fullName>
    </recommendedName>
</protein>
<dbReference type="GO" id="GO:0020037">
    <property type="term" value="F:heme binding"/>
    <property type="evidence" value="ECO:0007669"/>
    <property type="project" value="TreeGrafter"/>
</dbReference>
<keyword evidence="7" id="KW-0479">Metal-binding</keyword>
<keyword evidence="11 13" id="KW-0472">Membrane</keyword>
<dbReference type="PANTHER" id="PTHR30529">
    <property type="entry name" value="CYTOCHROME B561"/>
    <property type="match status" value="1"/>
</dbReference>
<dbReference type="PANTHER" id="PTHR30529:SF1">
    <property type="entry name" value="CYTOCHROME B561 HOMOLOG 2"/>
    <property type="match status" value="1"/>
</dbReference>
<keyword evidence="10" id="KW-0408">Iron</keyword>
<sequence>MTIYFREWFAISDKENWYAIQLHFSVGLTLAVLVVLRIFWRLIDKPPRVNSKSQKVANASRILHGTLYLIMIIMPLSGYLSKADYFICGKGQISLYFFYDLHRHNPVALCDIVNATLSALSQPADIIHQITGAWLIIPLLALHIAAALYHHFVVKDDTLLKMTTFKPIK</sequence>
<dbReference type="GO" id="GO:0022904">
    <property type="term" value="P:respiratory electron transport chain"/>
    <property type="evidence" value="ECO:0007669"/>
    <property type="project" value="InterPro"/>
</dbReference>
<evidence type="ECO:0000256" key="2">
    <source>
        <dbReference type="ARBA" id="ARBA00004651"/>
    </source>
</evidence>
<organism evidence="15 16">
    <name type="scientific">Thalassotalea marina</name>
    <dbReference type="NCBI Taxonomy" id="1673741"/>
    <lineage>
        <taxon>Bacteria</taxon>
        <taxon>Pseudomonadati</taxon>
        <taxon>Pseudomonadota</taxon>
        <taxon>Gammaproteobacteria</taxon>
        <taxon>Alteromonadales</taxon>
        <taxon>Colwelliaceae</taxon>
        <taxon>Thalassotalea</taxon>
    </lineage>
</organism>
<evidence type="ECO:0000256" key="1">
    <source>
        <dbReference type="ARBA" id="ARBA00001970"/>
    </source>
</evidence>
<keyword evidence="5" id="KW-0349">Heme</keyword>
<reference evidence="15" key="1">
    <citation type="journal article" date="2014" name="Int. J. Syst. Evol. Microbiol.">
        <title>Complete genome sequence of Corynebacterium casei LMG S-19264T (=DSM 44701T), isolated from a smear-ripened cheese.</title>
        <authorList>
            <consortium name="US DOE Joint Genome Institute (JGI-PGF)"/>
            <person name="Walter F."/>
            <person name="Albersmeier A."/>
            <person name="Kalinowski J."/>
            <person name="Ruckert C."/>
        </authorList>
    </citation>
    <scope>NUCLEOTIDE SEQUENCE</scope>
    <source>
        <strain evidence="15">KCTC 42731</strain>
    </source>
</reference>
<keyword evidence="16" id="KW-1185">Reference proteome</keyword>
<dbReference type="GO" id="GO:0005886">
    <property type="term" value="C:plasma membrane"/>
    <property type="evidence" value="ECO:0007669"/>
    <property type="project" value="UniProtKB-SubCell"/>
</dbReference>
<evidence type="ECO:0000256" key="12">
    <source>
        <dbReference type="ARBA" id="ARBA00037975"/>
    </source>
</evidence>
<dbReference type="Pfam" id="PF01292">
    <property type="entry name" value="Ni_hydr_CYTB"/>
    <property type="match status" value="1"/>
</dbReference>
<dbReference type="Proteomes" id="UP000623842">
    <property type="component" value="Unassembled WGS sequence"/>
</dbReference>
<dbReference type="AlphaFoldDB" id="A0A919BPL2"/>
<feature type="transmembrane region" description="Helical" evidence="13">
    <location>
        <begin position="126"/>
        <end position="152"/>
    </location>
</feature>
<evidence type="ECO:0000256" key="5">
    <source>
        <dbReference type="ARBA" id="ARBA00022617"/>
    </source>
</evidence>
<feature type="domain" description="Cytochrome b561 bacterial/Ni-hydrogenase" evidence="14">
    <location>
        <begin position="13"/>
        <end position="164"/>
    </location>
</feature>
<feature type="transmembrane region" description="Helical" evidence="13">
    <location>
        <begin position="20"/>
        <end position="40"/>
    </location>
</feature>
<dbReference type="GO" id="GO:0046872">
    <property type="term" value="F:metal ion binding"/>
    <property type="evidence" value="ECO:0007669"/>
    <property type="project" value="UniProtKB-KW"/>
</dbReference>
<dbReference type="EMBL" id="BNCK01000011">
    <property type="protein sequence ID" value="GHG05019.1"/>
    <property type="molecule type" value="Genomic_DNA"/>
</dbReference>
<evidence type="ECO:0000256" key="9">
    <source>
        <dbReference type="ARBA" id="ARBA00022989"/>
    </source>
</evidence>
<keyword evidence="8" id="KW-0249">Electron transport</keyword>
<name>A0A919BPL2_9GAMM</name>
<comment type="cofactor">
    <cofactor evidence="1">
        <name>heme b</name>
        <dbReference type="ChEBI" id="CHEBI:60344"/>
    </cofactor>
</comment>
<proteinExistence type="inferred from homology"/>
<evidence type="ECO:0000259" key="14">
    <source>
        <dbReference type="Pfam" id="PF01292"/>
    </source>
</evidence>
<evidence type="ECO:0000256" key="6">
    <source>
        <dbReference type="ARBA" id="ARBA00022692"/>
    </source>
</evidence>
<keyword evidence="3" id="KW-0813">Transport</keyword>
<keyword evidence="4" id="KW-1003">Cell membrane</keyword>
<dbReference type="InterPro" id="IPR011577">
    <property type="entry name" value="Cyt_b561_bac/Ni-Hgenase"/>
</dbReference>
<keyword evidence="9 13" id="KW-1133">Transmembrane helix</keyword>
<dbReference type="InterPro" id="IPR052168">
    <property type="entry name" value="Cytochrome_b561_oxidase"/>
</dbReference>
<comment type="subcellular location">
    <subcellularLocation>
        <location evidence="2">Cell membrane</location>
        <topology evidence="2">Multi-pass membrane protein</topology>
    </subcellularLocation>
</comment>
<comment type="similarity">
    <text evidence="12">Belongs to the cytochrome b561 family.</text>
</comment>
<evidence type="ECO:0000256" key="13">
    <source>
        <dbReference type="SAM" id="Phobius"/>
    </source>
</evidence>
<feature type="transmembrane region" description="Helical" evidence="13">
    <location>
        <begin position="61"/>
        <end position="80"/>
    </location>
</feature>
<keyword evidence="6 13" id="KW-0812">Transmembrane</keyword>
<accession>A0A919BPL2</accession>
<evidence type="ECO:0000313" key="15">
    <source>
        <dbReference type="EMBL" id="GHG05019.1"/>
    </source>
</evidence>